<dbReference type="SUPFAM" id="SSF53098">
    <property type="entry name" value="Ribonuclease H-like"/>
    <property type="match status" value="1"/>
</dbReference>
<sequence>MLSSYTIHSMNGYDSDSSDDDWVITDTASDLSTSVTTKTQLGGQVQRALWAIEIYLSQEQLQSICSSMNSNLLVHRLVETYKNSETFNRINSETAAEKTFETRLSETLYLCSDPGLFILDFIRVLDSYFYQRRDPDLTLIFCICLVQTACQAYQTFLATPINNYKVPNKNHNTKAKAPTTTTLKQPEEIDLISFPDDDEPTLISFDDDDNAPPPPPSLSLNRTNDLDVTITEILSSSDEEEDYTSEDDDEDDIKITIAKKVASADLLRTPAEIIYRHFIEYTHQVSCIRLLEVISSPILIYHAMGVFELYGLMARGCDYEDYGVRLCRMLMQQKHYDEAISCIHELGLFHAFPGEQMAEDMLSNGMSEVVPFLIRGLETLQRQLLDYINKQLSYTFGGLLGIVSEEYLEDMDNDLQRVPPLPRLGERRFQKDLRRCCNKIMQKLNEKPTAYYFIWLSQRYACLRWIIMERAAQQLAENDYSVSSSSNYNGLIDLIAADDPALAKLAIKEFVDIGDPEATTHFAQLFQQQQFLDQYRQLPIQDRAVGIHEDEQLSLPLPIPLRHAMIGDDILYQLPGHTRVLMVDNRQDLLYMKATLAKTRVCGLDTEWVPQFLRQEKLQTAIMQIASDTGFVFLVDLVTLLEPTHEVLLQDLDLILRMLFEADHIVKLVYDFGGDFNLLGQCMPSVKKWSTKHLMDFKNLRTADDKPITGGPCGTVKHFLGVGMNKKQQLSNWEQRPLTVDQVTPAGKDDDSNRMIASDTQKDFLYESERCNLSIANL</sequence>
<dbReference type="PANTHER" id="PTHR47765">
    <property type="entry name" value="3'-5' EXONUCLEASE DOMAIN-CONTAINING PROTEIN"/>
    <property type="match status" value="1"/>
</dbReference>
<dbReference type="GO" id="GO:0006139">
    <property type="term" value="P:nucleobase-containing compound metabolic process"/>
    <property type="evidence" value="ECO:0007669"/>
    <property type="project" value="InterPro"/>
</dbReference>
<dbReference type="GO" id="GO:0003676">
    <property type="term" value="F:nucleic acid binding"/>
    <property type="evidence" value="ECO:0007669"/>
    <property type="project" value="InterPro"/>
</dbReference>
<dbReference type="PANTHER" id="PTHR47765:SF2">
    <property type="entry name" value="EXONUCLEASE MUT-7 HOMOLOG"/>
    <property type="match status" value="1"/>
</dbReference>
<evidence type="ECO:0000259" key="2">
    <source>
        <dbReference type="Pfam" id="PF01612"/>
    </source>
</evidence>
<dbReference type="InterPro" id="IPR012337">
    <property type="entry name" value="RNaseH-like_sf"/>
</dbReference>
<keyword evidence="4" id="KW-1185">Reference proteome</keyword>
<proteinExistence type="predicted"/>
<dbReference type="InterPro" id="IPR052408">
    <property type="entry name" value="Exonuclease_MUT-7-like"/>
</dbReference>
<accession>A0A068RPL7</accession>
<evidence type="ECO:0000313" key="3">
    <source>
        <dbReference type="EMBL" id="CDH51939.1"/>
    </source>
</evidence>
<dbReference type="InterPro" id="IPR002562">
    <property type="entry name" value="3'-5'_exonuclease_dom"/>
</dbReference>
<dbReference type="Proteomes" id="UP000027586">
    <property type="component" value="Unassembled WGS sequence"/>
</dbReference>
<gene>
    <name evidence="3" type="ORF">LCOR_03484.1</name>
</gene>
<dbReference type="Pfam" id="PF01612">
    <property type="entry name" value="DNA_pol_A_exo1"/>
    <property type="match status" value="1"/>
</dbReference>
<dbReference type="GO" id="GO:0008408">
    <property type="term" value="F:3'-5' exonuclease activity"/>
    <property type="evidence" value="ECO:0007669"/>
    <property type="project" value="InterPro"/>
</dbReference>
<dbReference type="VEuPathDB" id="FungiDB:LCOR_03484.1"/>
<comment type="caution">
    <text evidence="3">The sequence shown here is derived from an EMBL/GenBank/DDBJ whole genome shotgun (WGS) entry which is preliminary data.</text>
</comment>
<evidence type="ECO:0000313" key="4">
    <source>
        <dbReference type="Proteomes" id="UP000027586"/>
    </source>
</evidence>
<organism evidence="3 4">
    <name type="scientific">Lichtheimia corymbifera JMRC:FSU:9682</name>
    <dbReference type="NCBI Taxonomy" id="1263082"/>
    <lineage>
        <taxon>Eukaryota</taxon>
        <taxon>Fungi</taxon>
        <taxon>Fungi incertae sedis</taxon>
        <taxon>Mucoromycota</taxon>
        <taxon>Mucoromycotina</taxon>
        <taxon>Mucoromycetes</taxon>
        <taxon>Mucorales</taxon>
        <taxon>Lichtheimiaceae</taxon>
        <taxon>Lichtheimia</taxon>
    </lineage>
</organism>
<name>A0A068RPL7_9FUNG</name>
<reference evidence="3" key="1">
    <citation type="submission" date="2013-08" db="EMBL/GenBank/DDBJ databases">
        <title>Gene expansion shapes genome architecture in the human pathogen Lichtheimia corymbifera: an evolutionary genomics analysis in the ancient terrestrial Mucorales (Mucoromycotina).</title>
        <authorList>
            <person name="Schwartze V.U."/>
            <person name="Winter S."/>
            <person name="Shelest E."/>
            <person name="Marcet-Houben M."/>
            <person name="Horn F."/>
            <person name="Wehner S."/>
            <person name="Hoffmann K."/>
            <person name="Riege K."/>
            <person name="Sammeth M."/>
            <person name="Nowrousian M."/>
            <person name="Valiante V."/>
            <person name="Linde J."/>
            <person name="Jacobsen I.D."/>
            <person name="Marz M."/>
            <person name="Brakhage A.A."/>
            <person name="Gabaldon T."/>
            <person name="Bocker S."/>
            <person name="Voigt K."/>
        </authorList>
    </citation>
    <scope>NUCLEOTIDE SEQUENCE [LARGE SCALE GENOMIC DNA]</scope>
    <source>
        <strain evidence="3">FSU 9682</strain>
    </source>
</reference>
<dbReference type="InterPro" id="IPR036397">
    <property type="entry name" value="RNaseH_sf"/>
</dbReference>
<dbReference type="Gene3D" id="3.30.420.10">
    <property type="entry name" value="Ribonuclease H-like superfamily/Ribonuclease H"/>
    <property type="match status" value="1"/>
</dbReference>
<feature type="region of interest" description="Disordered" evidence="1">
    <location>
        <begin position="202"/>
        <end position="222"/>
    </location>
</feature>
<dbReference type="AlphaFoldDB" id="A0A068RPL7"/>
<evidence type="ECO:0000256" key="1">
    <source>
        <dbReference type="SAM" id="MobiDB-lite"/>
    </source>
</evidence>
<dbReference type="EMBL" id="CBTN010000011">
    <property type="protein sequence ID" value="CDH51939.1"/>
    <property type="molecule type" value="Genomic_DNA"/>
</dbReference>
<dbReference type="OrthoDB" id="5376140at2759"/>
<protein>
    <recommendedName>
        <fullName evidence="2">3'-5' exonuclease domain-containing protein</fullName>
    </recommendedName>
</protein>
<feature type="domain" description="3'-5' exonuclease" evidence="2">
    <location>
        <begin position="582"/>
        <end position="749"/>
    </location>
</feature>
<dbReference type="STRING" id="1263082.A0A068RPL7"/>